<keyword evidence="4" id="KW-1185">Reference proteome</keyword>
<comment type="similarity">
    <text evidence="1 2">Belongs to the UPF0301 (AlgH) family.</text>
</comment>
<dbReference type="Proteomes" id="UP001249020">
    <property type="component" value="Unassembled WGS sequence"/>
</dbReference>
<sequence>MKSLSSLQNQLLIAMPSMTDRYFERSVIYMCEHSEEGAMGIVINQPSTMTFRELIHQADQDAVVEDSKSEQIVVCGGPVNQDRGFILHQTQAGWGSSIAVSPDLMVTTSKDILAVLGNDKGPDKSIVALGYAGWEAKQLEQEIQDNSWLVVEADEDILFNMPIHAKWQAAVNKLGVDVWQLTQDVGHA</sequence>
<dbReference type="HAMAP" id="MF_00758">
    <property type="entry name" value="UPF0301"/>
    <property type="match status" value="1"/>
</dbReference>
<evidence type="ECO:0000313" key="4">
    <source>
        <dbReference type="Proteomes" id="UP001249020"/>
    </source>
</evidence>
<dbReference type="PANTHER" id="PTHR30327">
    <property type="entry name" value="UNCHARACTERIZED PROTEIN YQGE"/>
    <property type="match status" value="1"/>
</dbReference>
<dbReference type="RefSeq" id="WP_311361988.1">
    <property type="nucleotide sequence ID" value="NZ_JAVRIE010000004.1"/>
</dbReference>
<evidence type="ECO:0000256" key="2">
    <source>
        <dbReference type="HAMAP-Rule" id="MF_00758"/>
    </source>
</evidence>
<gene>
    <name evidence="3" type="ORF">RM544_11775</name>
</gene>
<dbReference type="Pfam" id="PF02622">
    <property type="entry name" value="DUF179"/>
    <property type="match status" value="1"/>
</dbReference>
<dbReference type="GO" id="GO:0005829">
    <property type="term" value="C:cytosol"/>
    <property type="evidence" value="ECO:0007669"/>
    <property type="project" value="TreeGrafter"/>
</dbReference>
<reference evidence="3 4" key="1">
    <citation type="submission" date="2023-09" db="EMBL/GenBank/DDBJ databases">
        <authorList>
            <person name="Rey-Velasco X."/>
        </authorList>
    </citation>
    <scope>NUCLEOTIDE SEQUENCE [LARGE SCALE GENOMIC DNA]</scope>
    <source>
        <strain evidence="3 4">W409</strain>
    </source>
</reference>
<accession>A0AAW8R2U0</accession>
<comment type="caution">
    <text evidence="3">The sequence shown here is derived from an EMBL/GenBank/DDBJ whole genome shotgun (WGS) entry which is preliminary data.</text>
</comment>
<evidence type="ECO:0000313" key="3">
    <source>
        <dbReference type="EMBL" id="MDT0583220.1"/>
    </source>
</evidence>
<dbReference type="Gene3D" id="3.40.1740.10">
    <property type="entry name" value="VC0467-like"/>
    <property type="match status" value="1"/>
</dbReference>
<name>A0AAW8R2U0_9ALTE</name>
<dbReference type="SUPFAM" id="SSF143456">
    <property type="entry name" value="VC0467-like"/>
    <property type="match status" value="1"/>
</dbReference>
<dbReference type="PANTHER" id="PTHR30327:SF1">
    <property type="entry name" value="UPF0301 PROTEIN YQGE"/>
    <property type="match status" value="1"/>
</dbReference>
<proteinExistence type="inferred from homology"/>
<evidence type="ECO:0000256" key="1">
    <source>
        <dbReference type="ARBA" id="ARBA00009600"/>
    </source>
</evidence>
<organism evidence="3 4">
    <name type="scientific">Brumicola blandensis</name>
    <dbReference type="NCBI Taxonomy" id="3075611"/>
    <lineage>
        <taxon>Bacteria</taxon>
        <taxon>Pseudomonadati</taxon>
        <taxon>Pseudomonadota</taxon>
        <taxon>Gammaproteobacteria</taxon>
        <taxon>Alteromonadales</taxon>
        <taxon>Alteromonadaceae</taxon>
        <taxon>Brumicola</taxon>
    </lineage>
</organism>
<dbReference type="AlphaFoldDB" id="A0AAW8R2U0"/>
<dbReference type="InterPro" id="IPR003774">
    <property type="entry name" value="AlgH-like"/>
</dbReference>
<dbReference type="EMBL" id="JAVRIE010000004">
    <property type="protein sequence ID" value="MDT0583220.1"/>
    <property type="molecule type" value="Genomic_DNA"/>
</dbReference>
<protein>
    <recommendedName>
        <fullName evidence="2">UPF0301 protein RM544_11775</fullName>
    </recommendedName>
</protein>
<dbReference type="NCBIfam" id="NF001266">
    <property type="entry name" value="PRK00228.1-1"/>
    <property type="match status" value="1"/>
</dbReference>